<dbReference type="Gene3D" id="3.40.50.2300">
    <property type="match status" value="1"/>
</dbReference>
<dbReference type="AlphaFoldDB" id="A0A1H2SS40"/>
<dbReference type="NCBIfam" id="NF009206">
    <property type="entry name" value="PRK12555.1"/>
    <property type="match status" value="1"/>
</dbReference>
<feature type="active site" evidence="5 6">
    <location>
        <position position="168"/>
    </location>
</feature>
<comment type="similarity">
    <text evidence="5">Belongs to the CheB family.</text>
</comment>
<evidence type="ECO:0000259" key="9">
    <source>
        <dbReference type="PROSITE" id="PS50122"/>
    </source>
</evidence>
<dbReference type="SMART" id="SM00448">
    <property type="entry name" value="REC"/>
    <property type="match status" value="1"/>
</dbReference>
<evidence type="ECO:0000313" key="11">
    <source>
        <dbReference type="Proteomes" id="UP000199675"/>
    </source>
</evidence>
<evidence type="ECO:0000256" key="6">
    <source>
        <dbReference type="PROSITE-ProRule" id="PRU00050"/>
    </source>
</evidence>
<dbReference type="GO" id="GO:0050568">
    <property type="term" value="F:protein-glutamine glutaminase activity"/>
    <property type="evidence" value="ECO:0007669"/>
    <property type="project" value="UniProtKB-UniRule"/>
</dbReference>
<accession>A0A1H2SS40</accession>
<evidence type="ECO:0000256" key="1">
    <source>
        <dbReference type="ARBA" id="ARBA00022490"/>
    </source>
</evidence>
<dbReference type="InterPro" id="IPR008248">
    <property type="entry name" value="CheB-like"/>
</dbReference>
<dbReference type="GO" id="GO:0006935">
    <property type="term" value="P:chemotaxis"/>
    <property type="evidence" value="ECO:0007669"/>
    <property type="project" value="UniProtKB-UniRule"/>
</dbReference>
<proteinExistence type="inferred from homology"/>
<dbReference type="OrthoDB" id="9793421at2"/>
<feature type="active site" evidence="5 6">
    <location>
        <position position="194"/>
    </location>
</feature>
<feature type="domain" description="CheB-type methylesterase" evidence="9">
    <location>
        <begin position="156"/>
        <end position="348"/>
    </location>
</feature>
<keyword evidence="5 7" id="KW-0597">Phosphoprotein</keyword>
<dbReference type="PANTHER" id="PTHR42872">
    <property type="entry name" value="PROTEIN-GLUTAMATE METHYLESTERASE/PROTEIN-GLUTAMINE GLUTAMINASE"/>
    <property type="match status" value="1"/>
</dbReference>
<keyword evidence="11" id="KW-1185">Reference proteome</keyword>
<dbReference type="SUPFAM" id="SSF52738">
    <property type="entry name" value="Methylesterase CheB, C-terminal domain"/>
    <property type="match status" value="1"/>
</dbReference>
<keyword evidence="1 5" id="KW-0963">Cytoplasm</keyword>
<dbReference type="InterPro" id="IPR011006">
    <property type="entry name" value="CheY-like_superfamily"/>
</dbReference>
<gene>
    <name evidence="5" type="primary">cheB</name>
    <name evidence="10" type="ORF">SAMN04487960_102216</name>
</gene>
<dbReference type="GO" id="GO:0005737">
    <property type="term" value="C:cytoplasm"/>
    <property type="evidence" value="ECO:0007669"/>
    <property type="project" value="UniProtKB-SubCell"/>
</dbReference>
<dbReference type="RefSeq" id="WP_091811577.1">
    <property type="nucleotide sequence ID" value="NZ_FNNE01000002.1"/>
</dbReference>
<dbReference type="InterPro" id="IPR001789">
    <property type="entry name" value="Sig_transdc_resp-reg_receiver"/>
</dbReference>
<comment type="catalytic activity">
    <reaction evidence="5">
        <text>L-glutaminyl-[protein] + H2O = L-glutamyl-[protein] + NH4(+)</text>
        <dbReference type="Rhea" id="RHEA:16441"/>
        <dbReference type="Rhea" id="RHEA-COMP:10207"/>
        <dbReference type="Rhea" id="RHEA-COMP:10208"/>
        <dbReference type="ChEBI" id="CHEBI:15377"/>
        <dbReference type="ChEBI" id="CHEBI:28938"/>
        <dbReference type="ChEBI" id="CHEBI:29973"/>
        <dbReference type="ChEBI" id="CHEBI:30011"/>
        <dbReference type="EC" id="3.5.1.44"/>
    </reaction>
</comment>
<dbReference type="Proteomes" id="UP000199675">
    <property type="component" value="Unassembled WGS sequence"/>
</dbReference>
<dbReference type="SUPFAM" id="SSF52172">
    <property type="entry name" value="CheY-like"/>
    <property type="match status" value="1"/>
</dbReference>
<dbReference type="PIRSF" id="PIRSF000876">
    <property type="entry name" value="RR_chemtxs_CheB"/>
    <property type="match status" value="1"/>
</dbReference>
<evidence type="ECO:0000256" key="2">
    <source>
        <dbReference type="ARBA" id="ARBA00022500"/>
    </source>
</evidence>
<feature type="modified residue" description="4-aspartylphosphate" evidence="5 7">
    <location>
        <position position="55"/>
    </location>
</feature>
<dbReference type="EC" id="3.1.1.61" evidence="5"/>
<dbReference type="NCBIfam" id="NF001965">
    <property type="entry name" value="PRK00742.1"/>
    <property type="match status" value="1"/>
</dbReference>
<feature type="domain" description="Response regulatory" evidence="8">
    <location>
        <begin position="4"/>
        <end position="121"/>
    </location>
</feature>
<feature type="active site" evidence="5 6">
    <location>
        <position position="290"/>
    </location>
</feature>
<dbReference type="InterPro" id="IPR035909">
    <property type="entry name" value="CheB_C"/>
</dbReference>
<evidence type="ECO:0000256" key="3">
    <source>
        <dbReference type="ARBA" id="ARBA00022801"/>
    </source>
</evidence>
<dbReference type="InterPro" id="IPR000673">
    <property type="entry name" value="Sig_transdc_resp-reg_Me-estase"/>
</dbReference>
<evidence type="ECO:0000256" key="7">
    <source>
        <dbReference type="PROSITE-ProRule" id="PRU00169"/>
    </source>
</evidence>
<dbReference type="PROSITE" id="PS50110">
    <property type="entry name" value="RESPONSE_REGULATORY"/>
    <property type="match status" value="1"/>
</dbReference>
<keyword evidence="3 5" id="KW-0378">Hydrolase</keyword>
<comment type="domain">
    <text evidence="5">Contains a C-terminal catalytic domain, and an N-terminal region which modulates catalytic activity.</text>
</comment>
<dbReference type="Pfam" id="PF00072">
    <property type="entry name" value="Response_reg"/>
    <property type="match status" value="1"/>
</dbReference>
<organism evidence="10 11">
    <name type="scientific">Marinobacter mobilis</name>
    <dbReference type="NCBI Taxonomy" id="488533"/>
    <lineage>
        <taxon>Bacteria</taxon>
        <taxon>Pseudomonadati</taxon>
        <taxon>Pseudomonadota</taxon>
        <taxon>Gammaproteobacteria</taxon>
        <taxon>Pseudomonadales</taxon>
        <taxon>Marinobacteraceae</taxon>
        <taxon>Marinobacter</taxon>
    </lineage>
</organism>
<comment type="catalytic activity">
    <reaction evidence="4 5">
        <text>[protein]-L-glutamate 5-O-methyl ester + H2O = L-glutamyl-[protein] + methanol + H(+)</text>
        <dbReference type="Rhea" id="RHEA:23236"/>
        <dbReference type="Rhea" id="RHEA-COMP:10208"/>
        <dbReference type="Rhea" id="RHEA-COMP:10311"/>
        <dbReference type="ChEBI" id="CHEBI:15377"/>
        <dbReference type="ChEBI" id="CHEBI:15378"/>
        <dbReference type="ChEBI" id="CHEBI:17790"/>
        <dbReference type="ChEBI" id="CHEBI:29973"/>
        <dbReference type="ChEBI" id="CHEBI:82795"/>
        <dbReference type="EC" id="3.1.1.61"/>
    </reaction>
</comment>
<protein>
    <recommendedName>
        <fullName evidence="5">Protein-glutamate methylesterase/protein-glutamine glutaminase</fullName>
        <ecNumber evidence="5">3.1.1.61</ecNumber>
        <ecNumber evidence="5">3.5.1.44</ecNumber>
    </recommendedName>
</protein>
<comment type="function">
    <text evidence="5">Involved in chemotaxis. Part of a chemotaxis signal transduction system that modulates chemotaxis in response to various stimuli. Catalyzes the demethylation of specific methylglutamate residues introduced into the chemoreceptors (methyl-accepting chemotaxis proteins or MCP) by CheR. Also mediates the irreversible deamidation of specific glutamine residues to glutamic acid.</text>
</comment>
<dbReference type="PROSITE" id="PS50122">
    <property type="entry name" value="CHEB"/>
    <property type="match status" value="1"/>
</dbReference>
<comment type="subcellular location">
    <subcellularLocation>
        <location evidence="5">Cytoplasm</location>
    </subcellularLocation>
</comment>
<evidence type="ECO:0000313" key="10">
    <source>
        <dbReference type="EMBL" id="SDW34398.1"/>
    </source>
</evidence>
<dbReference type="EC" id="3.5.1.44" evidence="5"/>
<dbReference type="STRING" id="488533.SAMN04487960_102216"/>
<dbReference type="CDD" id="cd16432">
    <property type="entry name" value="CheB_Rec"/>
    <property type="match status" value="1"/>
</dbReference>
<comment type="PTM">
    <text evidence="5">Phosphorylated by CheA. Phosphorylation of the N-terminal regulatory domain activates the methylesterase activity.</text>
</comment>
<evidence type="ECO:0000256" key="4">
    <source>
        <dbReference type="ARBA" id="ARBA00048267"/>
    </source>
</evidence>
<sequence>MAISVLVVDDSALIRQVLGEMIRTAPGFRLVGAAADAYAARDLVNKFAPDVITLDIEMPRMDGLSFLARLMKARPTPVVMVSTLTESGADATLKALELGAVDYVAKPKLDIKRNLEAYRSELLEKLQVAAAAGEGIRRVAGQRGASPERISTTLSVQGTEHIVAIGASTGGTEAIKTVLEMLPVGMPGIVMTQHMPPGFTRSFAERLNRSCRLNVLEVQGGERILPGYAYLAPGDRHLLVERSGADLICKLSDSEPVNRHKPAVDVMFDSVAEVAGASATGVLLTGMGKDGAVGMLHMHNSGARTFAQDEKTSVVYGMPKEAVKLEAVDEVLPLTSIAASLVEHIKRVSKGNRV</sequence>
<dbReference type="HAMAP" id="MF_00099">
    <property type="entry name" value="CheB_chemtxs"/>
    <property type="match status" value="1"/>
</dbReference>
<dbReference type="EMBL" id="FNNE01000002">
    <property type="protein sequence ID" value="SDW34398.1"/>
    <property type="molecule type" value="Genomic_DNA"/>
</dbReference>
<dbReference type="Gene3D" id="3.40.50.180">
    <property type="entry name" value="Methylesterase CheB, C-terminal domain"/>
    <property type="match status" value="1"/>
</dbReference>
<dbReference type="Pfam" id="PF01339">
    <property type="entry name" value="CheB_methylest"/>
    <property type="match status" value="1"/>
</dbReference>
<dbReference type="GO" id="GO:0008984">
    <property type="term" value="F:protein-glutamate methylesterase activity"/>
    <property type="evidence" value="ECO:0007669"/>
    <property type="project" value="UniProtKB-UniRule"/>
</dbReference>
<keyword evidence="2 5" id="KW-0145">Chemotaxis</keyword>
<name>A0A1H2SS40_9GAMM</name>
<evidence type="ECO:0000259" key="8">
    <source>
        <dbReference type="PROSITE" id="PS50110"/>
    </source>
</evidence>
<dbReference type="GO" id="GO:0000156">
    <property type="term" value="F:phosphorelay response regulator activity"/>
    <property type="evidence" value="ECO:0007669"/>
    <property type="project" value="InterPro"/>
</dbReference>
<dbReference type="CDD" id="cd17541">
    <property type="entry name" value="REC_CheB-like"/>
    <property type="match status" value="1"/>
</dbReference>
<dbReference type="PANTHER" id="PTHR42872:SF6">
    <property type="entry name" value="PROTEIN-GLUTAMATE METHYLESTERASE_PROTEIN-GLUTAMINE GLUTAMINASE"/>
    <property type="match status" value="1"/>
</dbReference>
<evidence type="ECO:0000256" key="5">
    <source>
        <dbReference type="HAMAP-Rule" id="MF_00099"/>
    </source>
</evidence>
<reference evidence="10 11" key="1">
    <citation type="submission" date="2016-10" db="EMBL/GenBank/DDBJ databases">
        <authorList>
            <person name="de Groot N.N."/>
        </authorList>
    </citation>
    <scope>NUCLEOTIDE SEQUENCE [LARGE SCALE GENOMIC DNA]</scope>
    <source>
        <strain evidence="10 11">CGMCC 1.7059</strain>
    </source>
</reference>